<dbReference type="UniPathway" id="UPA00079"/>
<comment type="similarity">
    <text evidence="6">Belongs to the radical SAM superfamily. MqnC family.</text>
</comment>
<evidence type="ECO:0000313" key="10">
    <source>
        <dbReference type="EMBL" id="PUE64077.1"/>
    </source>
</evidence>
<feature type="binding site" evidence="6 7">
    <location>
        <position position="61"/>
    </location>
    <ligand>
        <name>[4Fe-4S] cluster</name>
        <dbReference type="ChEBI" id="CHEBI:49883"/>
        <note>4Fe-4S-S-AdoMet</note>
    </ligand>
</feature>
<protein>
    <recommendedName>
        <fullName evidence="6">Cyclic dehypoxanthine futalosine synthase</fullName>
        <shortName evidence="6">Cyclic DHFL synthase</shortName>
        <ecNumber evidence="6">1.21.98.1</ecNumber>
    </recommendedName>
    <alternativeName>
        <fullName evidence="6">Dehypoxanthine futalosine cyclase</fullName>
        <shortName evidence="6">DHFL cyclase</shortName>
    </alternativeName>
    <alternativeName>
        <fullName evidence="6">Menaquinone biosynthetic enzyme MqnC</fullName>
    </alternativeName>
</protein>
<keyword evidence="2 6" id="KW-0949">S-adenosyl-L-methionine</keyword>
<dbReference type="PROSITE" id="PS51918">
    <property type="entry name" value="RADICAL_SAM"/>
    <property type="match status" value="1"/>
</dbReference>
<evidence type="ECO:0000256" key="7">
    <source>
        <dbReference type="PIRSR" id="PIRSR004762-1"/>
    </source>
</evidence>
<comment type="catalytic activity">
    <reaction evidence="6">
        <text>dehypoxanthine futalosine + S-adenosyl-L-methionine = cyclic dehypoxanthinylfutalosinate + 5'-deoxyadenosine + L-methionine + H(+)</text>
        <dbReference type="Rhea" id="RHEA:33083"/>
        <dbReference type="ChEBI" id="CHEBI:15378"/>
        <dbReference type="ChEBI" id="CHEBI:17319"/>
        <dbReference type="ChEBI" id="CHEBI:57844"/>
        <dbReference type="ChEBI" id="CHEBI:58864"/>
        <dbReference type="ChEBI" id="CHEBI:59789"/>
        <dbReference type="ChEBI" id="CHEBI:64270"/>
        <dbReference type="EC" id="1.21.98.1"/>
    </reaction>
</comment>
<dbReference type="Gene3D" id="3.20.20.70">
    <property type="entry name" value="Aldolase class I"/>
    <property type="match status" value="1"/>
</dbReference>
<dbReference type="InterPro" id="IPR007197">
    <property type="entry name" value="rSAM"/>
</dbReference>
<evidence type="ECO:0000313" key="11">
    <source>
        <dbReference type="Proteomes" id="UP000251135"/>
    </source>
</evidence>
<evidence type="ECO:0000256" key="8">
    <source>
        <dbReference type="PIRSR" id="PIRSR004762-2"/>
    </source>
</evidence>
<dbReference type="InterPro" id="IPR013785">
    <property type="entry name" value="Aldolase_TIM"/>
</dbReference>
<dbReference type="GO" id="GO:0044689">
    <property type="term" value="F:7,8-didemethyl-8-hydroxy-5-deazariboflavin synthase activity"/>
    <property type="evidence" value="ECO:0007669"/>
    <property type="project" value="TreeGrafter"/>
</dbReference>
<dbReference type="NCBIfam" id="TIGR00423">
    <property type="entry name" value="CofH family radical SAM protein"/>
    <property type="match status" value="1"/>
</dbReference>
<comment type="cofactor">
    <cofactor evidence="6 7">
        <name>[4Fe-4S] cluster</name>
        <dbReference type="ChEBI" id="CHEBI:49883"/>
    </cofactor>
    <text evidence="6 7">Binds 1 [4Fe-4S] cluster. The cluster is coordinated with 3 cysteines and an exchangeable S-adenosyl-L-methionine.</text>
</comment>
<dbReference type="SFLD" id="SFLDG01389">
    <property type="entry name" value="menaquinone_synthsis_involved"/>
    <property type="match status" value="1"/>
</dbReference>
<organism evidence="10 11">
    <name type="scientific">Arcobacter caeni</name>
    <dbReference type="NCBI Taxonomy" id="1912877"/>
    <lineage>
        <taxon>Bacteria</taxon>
        <taxon>Pseudomonadati</taxon>
        <taxon>Campylobacterota</taxon>
        <taxon>Epsilonproteobacteria</taxon>
        <taxon>Campylobacterales</taxon>
        <taxon>Arcobacteraceae</taxon>
        <taxon>Arcobacter</taxon>
    </lineage>
</organism>
<feature type="binding site" evidence="8">
    <location>
        <position position="137"/>
    </location>
    <ligand>
        <name>(3R)-3-methyl-D-ornithine</name>
        <dbReference type="ChEBI" id="CHEBI:64642"/>
    </ligand>
</feature>
<dbReference type="InterPro" id="IPR058240">
    <property type="entry name" value="rSAM_sf"/>
</dbReference>
<reference evidence="10 11" key="1">
    <citation type="submission" date="2017-02" db="EMBL/GenBank/DDBJ databases">
        <title>Arcobacter caeni sp. nov, a new Arcobacter species isolated from reclaimed water.</title>
        <authorList>
            <person name="Figueras M.J."/>
            <person name="Perez-Cataluna A."/>
            <person name="Salas-Masso N."/>
        </authorList>
    </citation>
    <scope>NUCLEOTIDE SEQUENCE [LARGE SCALE GENOMIC DNA]</scope>
    <source>
        <strain evidence="10 11">RW17-10</strain>
    </source>
</reference>
<dbReference type="Pfam" id="PF04055">
    <property type="entry name" value="Radical_SAM"/>
    <property type="match status" value="1"/>
</dbReference>
<keyword evidence="6" id="KW-0560">Oxidoreductase</keyword>
<evidence type="ECO:0000256" key="1">
    <source>
        <dbReference type="ARBA" id="ARBA00022485"/>
    </source>
</evidence>
<feature type="binding site" evidence="8">
    <location>
        <position position="173"/>
    </location>
    <ligand>
        <name>S-adenosyl-L-methionine</name>
        <dbReference type="ChEBI" id="CHEBI:59789"/>
    </ligand>
</feature>
<dbReference type="NCBIfam" id="TIGR03699">
    <property type="entry name" value="menaquin_MqnC"/>
    <property type="match status" value="1"/>
</dbReference>
<keyword evidence="3 6" id="KW-0479">Metal-binding</keyword>
<dbReference type="InterPro" id="IPR045567">
    <property type="entry name" value="CofH/MnqC-like_C"/>
</dbReference>
<gene>
    <name evidence="6" type="primary">mqnC</name>
    <name evidence="10" type="ORF">B0174_07620</name>
</gene>
<feature type="binding site" evidence="8">
    <location>
        <position position="67"/>
    </location>
    <ligand>
        <name>S-adenosyl-L-methionine</name>
        <dbReference type="ChEBI" id="CHEBI:59789"/>
    </ligand>
</feature>
<dbReference type="OrthoDB" id="9802027at2"/>
<dbReference type="SFLD" id="SFLDG01064">
    <property type="entry name" value="F420__menaquinone_cofactor_bio"/>
    <property type="match status" value="1"/>
</dbReference>
<keyword evidence="11" id="KW-1185">Reference proteome</keyword>
<dbReference type="GO" id="GO:0009234">
    <property type="term" value="P:menaquinone biosynthetic process"/>
    <property type="evidence" value="ECO:0007669"/>
    <property type="project" value="UniProtKB-UniRule"/>
</dbReference>
<keyword evidence="5 6" id="KW-0411">Iron-sulfur</keyword>
<dbReference type="RefSeq" id="WP_108559318.1">
    <property type="nucleotide sequence ID" value="NZ_MUXE01000010.1"/>
</dbReference>
<dbReference type="NCBIfam" id="NF006277">
    <property type="entry name" value="PRK08445.1"/>
    <property type="match status" value="1"/>
</dbReference>
<dbReference type="SFLD" id="SFLDF00342">
    <property type="entry name" value="cyclic_dehypoxanthine_futalosi"/>
    <property type="match status" value="1"/>
</dbReference>
<keyword evidence="4 6" id="KW-0408">Iron</keyword>
<evidence type="ECO:0000259" key="9">
    <source>
        <dbReference type="PROSITE" id="PS51918"/>
    </source>
</evidence>
<dbReference type="SFLD" id="SFLDS00029">
    <property type="entry name" value="Radical_SAM"/>
    <property type="match status" value="1"/>
</dbReference>
<dbReference type="InterPro" id="IPR022431">
    <property type="entry name" value="Cyclic_DHFL_synthase_mqnC"/>
</dbReference>
<dbReference type="CDD" id="cd01335">
    <property type="entry name" value="Radical_SAM"/>
    <property type="match status" value="1"/>
</dbReference>
<feature type="domain" description="Radical SAM core" evidence="9">
    <location>
        <begin position="47"/>
        <end position="284"/>
    </location>
</feature>
<dbReference type="PIRSF" id="PIRSF004762">
    <property type="entry name" value="CHP00423"/>
    <property type="match status" value="1"/>
</dbReference>
<evidence type="ECO:0000256" key="6">
    <source>
        <dbReference type="HAMAP-Rule" id="MF_00992"/>
    </source>
</evidence>
<feature type="binding site" evidence="8">
    <location>
        <position position="311"/>
    </location>
    <ligand>
        <name>(3R)-3-methyl-D-ornithine</name>
        <dbReference type="ChEBI" id="CHEBI:64642"/>
    </ligand>
</feature>
<accession>A0A363CZ28</accession>
<dbReference type="SFLD" id="SFLDF00343">
    <property type="entry name" value="aminofutalosine_synthase_(mqnE"/>
    <property type="match status" value="1"/>
</dbReference>
<dbReference type="HAMAP" id="MF_00992">
    <property type="entry name" value="MqnC"/>
    <property type="match status" value="1"/>
</dbReference>
<name>A0A363CZ28_9BACT</name>
<dbReference type="Proteomes" id="UP000251135">
    <property type="component" value="Unassembled WGS sequence"/>
</dbReference>
<proteinExistence type="inferred from homology"/>
<dbReference type="GO" id="GO:0005506">
    <property type="term" value="F:iron ion binding"/>
    <property type="evidence" value="ECO:0007669"/>
    <property type="project" value="UniProtKB-UniRule"/>
</dbReference>
<dbReference type="EC" id="1.21.98.1" evidence="6"/>
<evidence type="ECO:0000256" key="3">
    <source>
        <dbReference type="ARBA" id="ARBA00022723"/>
    </source>
</evidence>
<evidence type="ECO:0000256" key="5">
    <source>
        <dbReference type="ARBA" id="ARBA00023014"/>
    </source>
</evidence>
<sequence length="357" mass="40653">MVKRMNIDKSKRLTNSDALNLIKNASLLELGILASEKKSELHPDKTTSFIVDRNINYTNVCWVDCKFCAFFRHGKDEDSYVLKFDEIDQKIDELLEIGGTQILFQGGVHPKLKIEYYEELVEHIHNKYPQITIHGFSAIEIKYISKISKISILEVLKRLQAKGLSSVPGAGAEILSDRVRDIIAPNKMDSAEWIEVHELAHSIGMKTTATMMFGTVETDEEIIEHWELLRNLQDKTGGFRAFIMWSFQGNNTLLKAEIPDIKPQSSNRYLRLLAVARLYLDNFKNMQSSWVTQGSYVGQLALKFGANDLGSTMMEENVVKAAGASNRMNQDEMIRLIKDIGENPAKRNTAYEILERF</sequence>
<dbReference type="GO" id="GO:0046992">
    <property type="term" value="F:oxidoreductase activity, acting on X-H and Y-H to form an X-Y bond"/>
    <property type="evidence" value="ECO:0007669"/>
    <property type="project" value="UniProtKB-UniRule"/>
</dbReference>
<dbReference type="SUPFAM" id="SSF102114">
    <property type="entry name" value="Radical SAM enzymes"/>
    <property type="match status" value="1"/>
</dbReference>
<keyword evidence="1 6" id="KW-0004">4Fe-4S</keyword>
<feature type="binding site" evidence="6 7">
    <location>
        <position position="68"/>
    </location>
    <ligand>
        <name>[4Fe-4S] cluster</name>
        <dbReference type="ChEBI" id="CHEBI:49883"/>
        <note>4Fe-4S-S-AdoMet</note>
    </ligand>
</feature>
<comment type="pathway">
    <text evidence="6">Quinol/quinone metabolism; menaquinone biosynthesis.</text>
</comment>
<evidence type="ECO:0000256" key="4">
    <source>
        <dbReference type="ARBA" id="ARBA00023004"/>
    </source>
</evidence>
<comment type="function">
    <text evidence="6">Radical SAM enzyme that catalyzes the cyclization of dehypoxanthine futalosine (DHFL) into cyclic dehypoxanthine futalosine (CDHFL), a step in the biosynthesis of menaquinone (MK, vitamin K2).</text>
</comment>
<dbReference type="GO" id="GO:0051539">
    <property type="term" value="F:4 iron, 4 sulfur cluster binding"/>
    <property type="evidence" value="ECO:0007669"/>
    <property type="project" value="UniProtKB-KW"/>
</dbReference>
<dbReference type="PANTHER" id="PTHR43076:SF1">
    <property type="entry name" value="LIPOYL SYNTHASE 2"/>
    <property type="match status" value="1"/>
</dbReference>
<feature type="binding site" evidence="6 7">
    <location>
        <position position="65"/>
    </location>
    <ligand>
        <name>[4Fe-4S] cluster</name>
        <dbReference type="ChEBI" id="CHEBI:49883"/>
        <note>4Fe-4S-S-AdoMet</note>
    </ligand>
</feature>
<dbReference type="GO" id="GO:0016765">
    <property type="term" value="F:transferase activity, transferring alkyl or aryl (other than methyl) groups"/>
    <property type="evidence" value="ECO:0007669"/>
    <property type="project" value="InterPro"/>
</dbReference>
<dbReference type="InterPro" id="IPR020050">
    <property type="entry name" value="FO_synthase_su2"/>
</dbReference>
<feature type="binding site" evidence="8">
    <location>
        <position position="289"/>
    </location>
    <ligand>
        <name>(3R)-3-methyl-D-ornithine</name>
        <dbReference type="ChEBI" id="CHEBI:64642"/>
    </ligand>
</feature>
<dbReference type="PANTHER" id="PTHR43076">
    <property type="entry name" value="FO SYNTHASE (COFH)"/>
    <property type="match status" value="1"/>
</dbReference>
<dbReference type="AlphaFoldDB" id="A0A363CZ28"/>
<dbReference type="EMBL" id="MUXE01000010">
    <property type="protein sequence ID" value="PUE64077.1"/>
    <property type="molecule type" value="Genomic_DNA"/>
</dbReference>
<dbReference type="Pfam" id="PF19288">
    <property type="entry name" value="CofH_C"/>
    <property type="match status" value="1"/>
</dbReference>
<evidence type="ECO:0000256" key="2">
    <source>
        <dbReference type="ARBA" id="ARBA00022691"/>
    </source>
</evidence>
<dbReference type="InterPro" id="IPR034405">
    <property type="entry name" value="F420"/>
</dbReference>
<comment type="caution">
    <text evidence="10">The sequence shown here is derived from an EMBL/GenBank/DDBJ whole genome shotgun (WGS) entry which is preliminary data.</text>
</comment>
<keyword evidence="6" id="KW-0474">Menaquinone biosynthesis</keyword>